<dbReference type="SUPFAM" id="SSF51679">
    <property type="entry name" value="Bacterial luciferase-like"/>
    <property type="match status" value="1"/>
</dbReference>
<dbReference type="EC" id="1.2.-.-" evidence="3"/>
<dbReference type="GO" id="GO:0016705">
    <property type="term" value="F:oxidoreductase activity, acting on paired donors, with incorporation or reduction of molecular oxygen"/>
    <property type="evidence" value="ECO:0007669"/>
    <property type="project" value="InterPro"/>
</dbReference>
<dbReference type="InterPro" id="IPR011251">
    <property type="entry name" value="Luciferase-like_dom"/>
</dbReference>
<dbReference type="RefSeq" id="WP_040748958.1">
    <property type="nucleotide sequence ID" value="NZ_JACHIT010000002.1"/>
</dbReference>
<evidence type="ECO:0000313" key="4">
    <source>
        <dbReference type="Proteomes" id="UP000540412"/>
    </source>
</evidence>
<accession>A0A7W9UJT1</accession>
<keyword evidence="1 3" id="KW-0560">Oxidoreductase</keyword>
<dbReference type="CDD" id="cd01097">
    <property type="entry name" value="Tetrahydromethanopterin_reductase"/>
    <property type="match status" value="1"/>
</dbReference>
<evidence type="ECO:0000256" key="1">
    <source>
        <dbReference type="ARBA" id="ARBA00023002"/>
    </source>
</evidence>
<dbReference type="PANTHER" id="PTHR43244">
    <property type="match status" value="1"/>
</dbReference>
<dbReference type="Proteomes" id="UP000540412">
    <property type="component" value="Unassembled WGS sequence"/>
</dbReference>
<proteinExistence type="predicted"/>
<dbReference type="PANTHER" id="PTHR43244:SF1">
    <property type="entry name" value="5,10-METHYLENETETRAHYDROMETHANOPTERIN REDUCTASE"/>
    <property type="match status" value="1"/>
</dbReference>
<protein>
    <submittedName>
        <fullName evidence="3">Phthiodiolone/phenolphthiodiolone dimycocerosates ketoreductase</fullName>
        <ecNumber evidence="3">1.2.-.-</ecNumber>
    </submittedName>
</protein>
<name>A0A7W9UJT1_9NOCA</name>
<dbReference type="AlphaFoldDB" id="A0A7W9UJT1"/>
<comment type="caution">
    <text evidence="3">The sequence shown here is derived from an EMBL/GenBank/DDBJ whole genome shotgun (WGS) entry which is preliminary data.</text>
</comment>
<reference evidence="3 4" key="1">
    <citation type="submission" date="2020-08" db="EMBL/GenBank/DDBJ databases">
        <title>Sequencing the genomes of 1000 actinobacteria strains.</title>
        <authorList>
            <person name="Klenk H.-P."/>
        </authorList>
    </citation>
    <scope>NUCLEOTIDE SEQUENCE [LARGE SCALE GENOMIC DNA]</scope>
    <source>
        <strain evidence="3 4">DSM 43582</strain>
    </source>
</reference>
<sequence length="350" mass="38100">MTAPLTFGAPITIHPDADPLDDLRWADAHAEVDTAWMIDHLQGWYPRGTSSPVLEDPHHTAEPLTVLAAGAATTRRVSLGVAVTDPLRRTSVNLAHTAGTISRLAGRRLALGIGAGDPGQLRPFGLHQGTERTGRLHYIRPALEQLHALRTAESPWPDADLPAAHRDGYDLYIAAHGPRMLALTARYGDGWIPSSIGPADYARKLSLLRQQAEQAGRDPHAVKPLLFLWTALAGTRKESRALLDHPTVRAVALYRGKAAFDAAGARYPLAHGYIPHEVPAGDADTLLRGIPDEIVEQAVLHGSPDDVRRRLDEYHRAGCEHVILYDVGRFAETGGTERFREAFTAVATQH</sequence>
<dbReference type="Pfam" id="PF00296">
    <property type="entry name" value="Bac_luciferase"/>
    <property type="match status" value="1"/>
</dbReference>
<dbReference type="EMBL" id="JACHIT010000002">
    <property type="protein sequence ID" value="MBB5915676.1"/>
    <property type="molecule type" value="Genomic_DNA"/>
</dbReference>
<organism evidence="3 4">
    <name type="scientific">Nocardia transvalensis</name>
    <dbReference type="NCBI Taxonomy" id="37333"/>
    <lineage>
        <taxon>Bacteria</taxon>
        <taxon>Bacillati</taxon>
        <taxon>Actinomycetota</taxon>
        <taxon>Actinomycetes</taxon>
        <taxon>Mycobacteriales</taxon>
        <taxon>Nocardiaceae</taxon>
        <taxon>Nocardia</taxon>
    </lineage>
</organism>
<dbReference type="InterPro" id="IPR036661">
    <property type="entry name" value="Luciferase-like_sf"/>
</dbReference>
<evidence type="ECO:0000259" key="2">
    <source>
        <dbReference type="Pfam" id="PF00296"/>
    </source>
</evidence>
<keyword evidence="4" id="KW-1185">Reference proteome</keyword>
<gene>
    <name evidence="3" type="ORF">BJY24_004588</name>
</gene>
<feature type="domain" description="Luciferase-like" evidence="2">
    <location>
        <begin position="33"/>
        <end position="320"/>
    </location>
</feature>
<dbReference type="Gene3D" id="3.20.20.30">
    <property type="entry name" value="Luciferase-like domain"/>
    <property type="match status" value="1"/>
</dbReference>
<dbReference type="InterPro" id="IPR050564">
    <property type="entry name" value="F420-G6PD/mer"/>
</dbReference>
<evidence type="ECO:0000313" key="3">
    <source>
        <dbReference type="EMBL" id="MBB5915676.1"/>
    </source>
</evidence>